<dbReference type="PANTHER" id="PTHR43884">
    <property type="entry name" value="ACYL-COA DEHYDROGENASE"/>
    <property type="match status" value="1"/>
</dbReference>
<dbReference type="SUPFAM" id="SSF53335">
    <property type="entry name" value="S-adenosyl-L-methionine-dependent methyltransferases"/>
    <property type="match status" value="1"/>
</dbReference>
<feature type="domain" description="Acyl-CoA dehydrogenase/oxidase C-terminal" evidence="14">
    <location>
        <begin position="455"/>
        <end position="554"/>
    </location>
</feature>
<dbReference type="Gene3D" id="2.40.110.10">
    <property type="entry name" value="Butyryl-CoA Dehydrogenase, subunit A, domain 2"/>
    <property type="match status" value="1"/>
</dbReference>
<evidence type="ECO:0000313" key="18">
    <source>
        <dbReference type="Proteomes" id="UP000007800"/>
    </source>
</evidence>
<evidence type="ECO:0000259" key="14">
    <source>
        <dbReference type="Pfam" id="PF00441"/>
    </source>
</evidence>
<evidence type="ECO:0000256" key="9">
    <source>
        <dbReference type="ARBA" id="ARBA00023098"/>
    </source>
</evidence>
<dbReference type="InterPro" id="IPR046373">
    <property type="entry name" value="Acyl-CoA_Oxase/DH_mid-dom_sf"/>
</dbReference>
<dbReference type="SUPFAM" id="SSF47203">
    <property type="entry name" value="Acyl-CoA dehydrogenase C-terminal domain-like"/>
    <property type="match status" value="1"/>
</dbReference>
<dbReference type="Gene3D" id="1.10.10.10">
    <property type="entry name" value="Winged helix-like DNA-binding domain superfamily/Winged helix DNA-binding domain"/>
    <property type="match status" value="1"/>
</dbReference>
<dbReference type="Pfam" id="PF02771">
    <property type="entry name" value="Acyl-CoA_dh_N"/>
    <property type="match status" value="1"/>
</dbReference>
<dbReference type="Pfam" id="PF00441">
    <property type="entry name" value="Acyl-CoA_dh_1"/>
    <property type="match status" value="1"/>
</dbReference>
<evidence type="ECO:0000256" key="4">
    <source>
        <dbReference type="ARBA" id="ARBA00011881"/>
    </source>
</evidence>
<dbReference type="InterPro" id="IPR009100">
    <property type="entry name" value="AcylCoA_DH/oxidase_NM_dom_sf"/>
</dbReference>
<reference evidence="17 18" key="1">
    <citation type="submission" date="2008-07" db="EMBL/GenBank/DDBJ databases">
        <authorList>
            <person name="El-Sayed N."/>
            <person name="Caler E."/>
            <person name="Inman J."/>
            <person name="Amedeo P."/>
            <person name="Hass B."/>
            <person name="Wortman J."/>
        </authorList>
    </citation>
    <scope>NUCLEOTIDE SEQUENCE [LARGE SCALE GENOMIC DNA]</scope>
    <source>
        <strain evidence="18">ATCC 50983 / TXsc</strain>
    </source>
</reference>
<name>C5K734_PERM5</name>
<protein>
    <recommendedName>
        <fullName evidence="11">short-chain 2-methylacyl-CoA dehydrogenase</fullName>
        <ecNumber evidence="11">1.3.8.5</ecNumber>
    </recommendedName>
</protein>
<comment type="subunit">
    <text evidence="4">Homotetramer.</text>
</comment>
<evidence type="ECO:0000256" key="13">
    <source>
        <dbReference type="RuleBase" id="RU362125"/>
    </source>
</evidence>
<accession>C5K734</accession>
<evidence type="ECO:0000256" key="12">
    <source>
        <dbReference type="ARBA" id="ARBA00048235"/>
    </source>
</evidence>
<keyword evidence="5 13" id="KW-0285">Flavoprotein</keyword>
<dbReference type="CDD" id="cd02440">
    <property type="entry name" value="AdoMet_MTases"/>
    <property type="match status" value="1"/>
</dbReference>
<dbReference type="GeneID" id="9039630"/>
<dbReference type="GO" id="GO:0003853">
    <property type="term" value="F:short-chain 2-methyl fatty acyl-CoA dehydrogenase activity"/>
    <property type="evidence" value="ECO:0007669"/>
    <property type="project" value="UniProtKB-EC"/>
</dbReference>
<dbReference type="InterPro" id="IPR029063">
    <property type="entry name" value="SAM-dependent_MTases_sf"/>
</dbReference>
<dbReference type="Gene3D" id="1.10.540.10">
    <property type="entry name" value="Acyl-CoA dehydrogenase/oxidase, N-terminal domain"/>
    <property type="match status" value="1"/>
</dbReference>
<dbReference type="InParanoid" id="C5K734"/>
<dbReference type="InterPro" id="IPR006089">
    <property type="entry name" value="Acyl-CoA_DH_CS"/>
</dbReference>
<dbReference type="Gene3D" id="3.40.50.150">
    <property type="entry name" value="Vaccinia Virus protein VP39"/>
    <property type="match status" value="1"/>
</dbReference>
<dbReference type="OrthoDB" id="9988775at2759"/>
<keyword evidence="8 13" id="KW-0560">Oxidoreductase</keyword>
<evidence type="ECO:0000313" key="17">
    <source>
        <dbReference type="EMBL" id="EER19369.1"/>
    </source>
</evidence>
<evidence type="ECO:0000256" key="7">
    <source>
        <dbReference type="ARBA" id="ARBA00022832"/>
    </source>
</evidence>
<comment type="catalytic activity">
    <reaction evidence="12">
        <text>2-methylbutanoyl-CoA + oxidized [electron-transfer flavoprotein] + H(+) = (2E)-2-methylbut-2-enoyl-CoA + reduced [electron-transfer flavoprotein]</text>
        <dbReference type="Rhea" id="RHEA:43780"/>
        <dbReference type="Rhea" id="RHEA-COMP:10685"/>
        <dbReference type="Rhea" id="RHEA-COMP:10686"/>
        <dbReference type="ChEBI" id="CHEBI:15378"/>
        <dbReference type="ChEBI" id="CHEBI:57336"/>
        <dbReference type="ChEBI" id="CHEBI:57337"/>
        <dbReference type="ChEBI" id="CHEBI:57692"/>
        <dbReference type="ChEBI" id="CHEBI:58307"/>
        <dbReference type="EC" id="1.3.8.5"/>
    </reaction>
    <physiologicalReaction direction="left-to-right" evidence="12">
        <dbReference type="Rhea" id="RHEA:43781"/>
    </physiologicalReaction>
</comment>
<dbReference type="FunFam" id="2.40.110.10:FF:000001">
    <property type="entry name" value="Acyl-CoA dehydrogenase, mitochondrial"/>
    <property type="match status" value="1"/>
</dbReference>
<dbReference type="InterPro" id="IPR006091">
    <property type="entry name" value="Acyl-CoA_Oxase/DH_mid-dom"/>
</dbReference>
<dbReference type="Gene3D" id="1.20.140.10">
    <property type="entry name" value="Butyryl-CoA Dehydrogenase, subunit A, domain 3"/>
    <property type="match status" value="1"/>
</dbReference>
<dbReference type="EC" id="1.3.8.5" evidence="11"/>
<gene>
    <name evidence="17" type="ORF">Pmar_PMAR012345</name>
</gene>
<keyword evidence="7" id="KW-0276">Fatty acid metabolism</keyword>
<comment type="pathway">
    <text evidence="2">Lipid metabolism; mitochondrial fatty acid beta-oxidation.</text>
</comment>
<feature type="domain" description="Acyl-CoA dehydrogenase/oxidase N-terminal" evidence="16">
    <location>
        <begin position="228"/>
        <end position="338"/>
    </location>
</feature>
<dbReference type="InterPro" id="IPR009075">
    <property type="entry name" value="AcylCo_DH/oxidase_C"/>
</dbReference>
<evidence type="ECO:0000256" key="11">
    <source>
        <dbReference type="ARBA" id="ARBA00039036"/>
    </source>
</evidence>
<comment type="pathway">
    <text evidence="10">Amino-acid degradation; L-isoleucine degradation.</text>
</comment>
<dbReference type="RefSeq" id="XP_002787573.1">
    <property type="nucleotide sequence ID" value="XM_002787527.1"/>
</dbReference>
<evidence type="ECO:0000256" key="3">
    <source>
        <dbReference type="ARBA" id="ARBA00009347"/>
    </source>
</evidence>
<dbReference type="InterPro" id="IPR036390">
    <property type="entry name" value="WH_DNA-bd_sf"/>
</dbReference>
<dbReference type="SUPFAM" id="SSF56645">
    <property type="entry name" value="Acyl-CoA dehydrogenase NM domain-like"/>
    <property type="match status" value="1"/>
</dbReference>
<dbReference type="InterPro" id="IPR036250">
    <property type="entry name" value="AcylCo_DH-like_C"/>
</dbReference>
<evidence type="ECO:0000259" key="16">
    <source>
        <dbReference type="Pfam" id="PF02771"/>
    </source>
</evidence>
<dbReference type="GO" id="GO:0006631">
    <property type="term" value="P:fatty acid metabolic process"/>
    <property type="evidence" value="ECO:0007669"/>
    <property type="project" value="UniProtKB-KW"/>
</dbReference>
<feature type="domain" description="Acyl-CoA oxidase/dehydrogenase middle" evidence="15">
    <location>
        <begin position="343"/>
        <end position="443"/>
    </location>
</feature>
<dbReference type="AlphaFoldDB" id="C5K734"/>
<comment type="similarity">
    <text evidence="3 13">Belongs to the acyl-CoA dehydrogenase family.</text>
</comment>
<sequence length="621" mass="67160">MSTSESPSSTISFLGRDLPRSRVEKVFKGALGGFVLLNAVMIPLVVPKLSRRYRGPPYLPSTDKTIDAVFKHLLPRSGIVPAQSTLLDLGSGDGRVVLAAATTGGFKKAVGIEVNPWLVMLSRMKARRALWGLGPAPRFYWGNAFDVSLIRKIDPQVVTLYGRPGDGVMERYGDVLEEALSGKGGIVISNKFGICGWGQRLIGECDGVKMYKVIPNVDKTQGEDTLFTEDQELLRATVKTFANEVIAPLVMKMDENSCMDSSVIKALFENGFMGMEIEADKGGSELGFVEALITIEEISAVDPAVGALVDIHNTLIPRSIHLYGNDDQKDMWLPRLAQDTVGAFALSEAGAGSDAFALSTTATKVPGGWAINGDKMWISNSKEAGLFLLFATVDRSLGHKGITAFLMPKYEGDLVREGFTIGKPEKKLGIKASSTCPLNFDNVFLPDSALLGRVGEGYKVAMSLLNEGRIGIAAQMLGIAKAAIKHSMRYMSERKQFGKTLLDFQGMRFQLAELQAEVYAAQLLVYNAAALKIMVDQGELSSKDIILECSAAKLTHRGFLLQQLEKMGFIAQSDAMKGGRMITSLGRQTLDTVAVQAAKAAKPAVEEEEEAQAAVEETAQE</sequence>
<evidence type="ECO:0000256" key="5">
    <source>
        <dbReference type="ARBA" id="ARBA00022630"/>
    </source>
</evidence>
<dbReference type="SUPFAM" id="SSF46785">
    <property type="entry name" value="Winged helix' DNA-binding domain"/>
    <property type="match status" value="1"/>
</dbReference>
<keyword evidence="9" id="KW-0443">Lipid metabolism</keyword>
<comment type="cofactor">
    <cofactor evidence="1 13">
        <name>FAD</name>
        <dbReference type="ChEBI" id="CHEBI:57692"/>
    </cofactor>
</comment>
<dbReference type="InterPro" id="IPR013786">
    <property type="entry name" value="AcylCoA_DH/ox_N"/>
</dbReference>
<dbReference type="GO" id="GO:0050660">
    <property type="term" value="F:flavin adenine dinucleotide binding"/>
    <property type="evidence" value="ECO:0007669"/>
    <property type="project" value="InterPro"/>
</dbReference>
<proteinExistence type="inferred from homology"/>
<evidence type="ECO:0000256" key="6">
    <source>
        <dbReference type="ARBA" id="ARBA00022827"/>
    </source>
</evidence>
<dbReference type="PROSITE" id="PS00072">
    <property type="entry name" value="ACYL_COA_DH_1"/>
    <property type="match status" value="1"/>
</dbReference>
<dbReference type="Pfam" id="PF02770">
    <property type="entry name" value="Acyl-CoA_dh_M"/>
    <property type="match status" value="1"/>
</dbReference>
<dbReference type="GO" id="GO:0005739">
    <property type="term" value="C:mitochondrion"/>
    <property type="evidence" value="ECO:0007669"/>
    <property type="project" value="TreeGrafter"/>
</dbReference>
<evidence type="ECO:0000256" key="10">
    <source>
        <dbReference type="ARBA" id="ARBA00037895"/>
    </source>
</evidence>
<dbReference type="InterPro" id="IPR036388">
    <property type="entry name" value="WH-like_DNA-bd_sf"/>
</dbReference>
<dbReference type="FunFam" id="1.10.540.10:FF:000012">
    <property type="entry name" value="Acyl-CoA dehydrogenase short/branched chain"/>
    <property type="match status" value="1"/>
</dbReference>
<keyword evidence="6 13" id="KW-0274">FAD</keyword>
<dbReference type="Proteomes" id="UP000007800">
    <property type="component" value="Unassembled WGS sequence"/>
</dbReference>
<dbReference type="PANTHER" id="PTHR43884:SF1">
    <property type="entry name" value="SHORT_BRANCHED CHAIN SPECIFIC ACYL-COA DEHYDROGENASE, MITOCHONDRIAL"/>
    <property type="match status" value="1"/>
</dbReference>
<evidence type="ECO:0000256" key="8">
    <source>
        <dbReference type="ARBA" id="ARBA00023002"/>
    </source>
</evidence>
<keyword evidence="18" id="KW-1185">Reference proteome</keyword>
<evidence type="ECO:0000256" key="2">
    <source>
        <dbReference type="ARBA" id="ARBA00005198"/>
    </source>
</evidence>
<evidence type="ECO:0000256" key="1">
    <source>
        <dbReference type="ARBA" id="ARBA00001974"/>
    </source>
</evidence>
<dbReference type="InterPro" id="IPR037069">
    <property type="entry name" value="AcylCoA_DH/ox_N_sf"/>
</dbReference>
<evidence type="ECO:0000259" key="15">
    <source>
        <dbReference type="Pfam" id="PF02770"/>
    </source>
</evidence>
<organism evidence="18">
    <name type="scientific">Perkinsus marinus (strain ATCC 50983 / TXsc)</name>
    <dbReference type="NCBI Taxonomy" id="423536"/>
    <lineage>
        <taxon>Eukaryota</taxon>
        <taxon>Sar</taxon>
        <taxon>Alveolata</taxon>
        <taxon>Perkinsozoa</taxon>
        <taxon>Perkinsea</taxon>
        <taxon>Perkinsida</taxon>
        <taxon>Perkinsidae</taxon>
        <taxon>Perkinsus</taxon>
    </lineage>
</organism>
<dbReference type="EMBL" id="GG671079">
    <property type="protein sequence ID" value="EER19369.1"/>
    <property type="molecule type" value="Genomic_DNA"/>
</dbReference>